<proteinExistence type="predicted"/>
<dbReference type="InterPro" id="IPR001810">
    <property type="entry name" value="F-box_dom"/>
</dbReference>
<dbReference type="SUPFAM" id="SSF81383">
    <property type="entry name" value="F-box domain"/>
    <property type="match status" value="1"/>
</dbReference>
<reference evidence="3 4" key="1">
    <citation type="submission" date="2015-01" db="EMBL/GenBank/DDBJ databases">
        <title>The Genome Sequence of Exophiala oligosperma CBS72588.</title>
        <authorList>
            <consortium name="The Broad Institute Genomics Platform"/>
            <person name="Cuomo C."/>
            <person name="de Hoog S."/>
            <person name="Gorbushina A."/>
            <person name="Stielow B."/>
            <person name="Teixiera M."/>
            <person name="Abouelleil A."/>
            <person name="Chapman S.B."/>
            <person name="Priest M."/>
            <person name="Young S.K."/>
            <person name="Wortman J."/>
            <person name="Nusbaum C."/>
            <person name="Birren B."/>
        </authorList>
    </citation>
    <scope>NUCLEOTIDE SEQUENCE [LARGE SCALE GENOMIC DNA]</scope>
    <source>
        <strain evidence="3 4">CBS 72588</strain>
    </source>
</reference>
<accession>A0A0D2BIN3</accession>
<protein>
    <recommendedName>
        <fullName evidence="2">F-box domain-containing protein</fullName>
    </recommendedName>
</protein>
<gene>
    <name evidence="3" type="ORF">PV06_10609</name>
</gene>
<feature type="domain" description="F-box" evidence="2">
    <location>
        <begin position="22"/>
        <end position="67"/>
    </location>
</feature>
<evidence type="ECO:0000313" key="4">
    <source>
        <dbReference type="Proteomes" id="UP000053342"/>
    </source>
</evidence>
<dbReference type="InterPro" id="IPR032675">
    <property type="entry name" value="LRR_dom_sf"/>
</dbReference>
<dbReference type="GeneID" id="27362683"/>
<dbReference type="HOGENOM" id="CLU_024064_0_0_1"/>
<dbReference type="Gene3D" id="3.80.10.10">
    <property type="entry name" value="Ribonuclease Inhibitor"/>
    <property type="match status" value="1"/>
</dbReference>
<dbReference type="STRING" id="215243.A0A0D2BIN3"/>
<keyword evidence="4" id="KW-1185">Reference proteome</keyword>
<dbReference type="InterPro" id="IPR036047">
    <property type="entry name" value="F-box-like_dom_sf"/>
</dbReference>
<feature type="region of interest" description="Disordered" evidence="1">
    <location>
        <begin position="362"/>
        <end position="396"/>
    </location>
</feature>
<dbReference type="Proteomes" id="UP000053342">
    <property type="component" value="Unassembled WGS sequence"/>
</dbReference>
<feature type="compositionally biased region" description="Polar residues" evidence="1">
    <location>
        <begin position="369"/>
        <end position="396"/>
    </location>
</feature>
<organism evidence="3 4">
    <name type="scientific">Exophiala oligosperma</name>
    <dbReference type="NCBI Taxonomy" id="215243"/>
    <lineage>
        <taxon>Eukaryota</taxon>
        <taxon>Fungi</taxon>
        <taxon>Dikarya</taxon>
        <taxon>Ascomycota</taxon>
        <taxon>Pezizomycotina</taxon>
        <taxon>Eurotiomycetes</taxon>
        <taxon>Chaetothyriomycetidae</taxon>
        <taxon>Chaetothyriales</taxon>
        <taxon>Herpotrichiellaceae</taxon>
        <taxon>Exophiala</taxon>
    </lineage>
</organism>
<evidence type="ECO:0000256" key="1">
    <source>
        <dbReference type="SAM" id="MobiDB-lite"/>
    </source>
</evidence>
<dbReference type="Pfam" id="PF12937">
    <property type="entry name" value="F-box-like"/>
    <property type="match status" value="1"/>
</dbReference>
<dbReference type="OrthoDB" id="5311681at2759"/>
<sequence>MSLRGNHLYTNGPEVQGAFGVDSLPLTTVAHIISYLDDDAPSLARLCRTSRVLYYMTLPQLWKRVVLKSHSTVHYRDDVPEGLGSASPFSMGLNALVTRNVAALVYSLVLEGDYKSLDLEEYSRAGRVSESTMILNIAIRAAISQCVQLEKFRWDLNVRIQANVYAGLGKLSRLESLWIRFQTNRLPQPHTEIPALPNLRSFTFTHYDPMCYPDDVSTLFLNSEKLEDLNMHFSPRMREQGEASVVLTRFFRKNMNANKKLRLKRIGLYNLLANSESAECMAVMDPVRIEEVTALNTFGMDEDELHRSNTLFIDRTWFVPNPKETHNAKSLRIDQLHKMHAQEIAASPDLERLYLINARHRRDGVNGEPSPSSLDASPRTVNGENRSSRNTPTHTTAPMMSLRDLYLDNICNGCGPKLKHLIFPSRWPLHSTLTAKLIRSCPNLTQFSAAIPCSDMEILRMVIPFLTKLWAIRVVAPRTYGEEGDKALAVFHSFVDQPDSMLEESISRSLTQRGPAGSVPDFPVLRYIGIGHKVWEIGSVYEEKVKLKSPVHMNTPAESSDSSPYEETIYRRKLTRIYERDVAQVEIWKMDTMDIV</sequence>
<dbReference type="RefSeq" id="XP_016257483.1">
    <property type="nucleotide sequence ID" value="XM_016412175.1"/>
</dbReference>
<evidence type="ECO:0000259" key="2">
    <source>
        <dbReference type="Pfam" id="PF12937"/>
    </source>
</evidence>
<dbReference type="AlphaFoldDB" id="A0A0D2BIN3"/>
<dbReference type="EMBL" id="KN847345">
    <property type="protein sequence ID" value="KIW37267.1"/>
    <property type="molecule type" value="Genomic_DNA"/>
</dbReference>
<dbReference type="VEuPathDB" id="FungiDB:PV06_10609"/>
<evidence type="ECO:0000313" key="3">
    <source>
        <dbReference type="EMBL" id="KIW37267.1"/>
    </source>
</evidence>
<dbReference type="SUPFAM" id="SSF52047">
    <property type="entry name" value="RNI-like"/>
    <property type="match status" value="1"/>
</dbReference>
<name>A0A0D2BIN3_9EURO</name>